<dbReference type="EMBL" id="JASMWN010000002">
    <property type="protein sequence ID" value="MDU9002773.1"/>
    <property type="molecule type" value="Genomic_DNA"/>
</dbReference>
<sequence>MSFEVSGARALADIPCRYRTSRLLVRGPRRSLRDPYVAFLGSSDTYGSFVMHPFVALAESEIGLTCVNLGCANAGVDALLNDQDVLDIAGAAKLVVLQVSGAQNMSNALYRVHPRRNDRFLSASPTLRAIYPEVDFMEFHFNKHMLTTLHDLSADRFRAVRQQIQQAWLARMRLLLDRIGAQTRLLWVRHDPPETGGAQASLGGDPLMITRSMLEALSENSGGVIEVSVAAAGQSGDLDGMFFGPLQAPIAELSLGPQAHEAIADQLVSHLKPIL</sequence>
<keyword evidence="3" id="KW-1185">Reference proteome</keyword>
<dbReference type="RefSeq" id="WP_316773119.1">
    <property type="nucleotide sequence ID" value="NZ_JASMWN010000002.1"/>
</dbReference>
<dbReference type="Pfam" id="PF20078">
    <property type="entry name" value="DUF6473"/>
    <property type="match status" value="1"/>
</dbReference>
<comment type="caution">
    <text evidence="2">The sequence shown here is derived from an EMBL/GenBank/DDBJ whole genome shotgun (WGS) entry which is preliminary data.</text>
</comment>
<evidence type="ECO:0000313" key="3">
    <source>
        <dbReference type="Proteomes" id="UP001255416"/>
    </source>
</evidence>
<proteinExistence type="predicted"/>
<name>A0ABU3V9K6_9RHOB</name>
<gene>
    <name evidence="2" type="ORF">QO231_02765</name>
</gene>
<reference evidence="3" key="1">
    <citation type="submission" date="2023-05" db="EMBL/GenBank/DDBJ databases">
        <title>Sedimentitalea sp. nov. JM2-8.</title>
        <authorList>
            <person name="Huang J."/>
        </authorList>
    </citation>
    <scope>NUCLEOTIDE SEQUENCE [LARGE SCALE GENOMIC DNA]</scope>
    <source>
        <strain evidence="3">KHS03</strain>
    </source>
</reference>
<evidence type="ECO:0000259" key="1">
    <source>
        <dbReference type="Pfam" id="PF20078"/>
    </source>
</evidence>
<evidence type="ECO:0000313" key="2">
    <source>
        <dbReference type="EMBL" id="MDU9002773.1"/>
    </source>
</evidence>
<feature type="domain" description="DUF6473" evidence="1">
    <location>
        <begin position="1"/>
        <end position="274"/>
    </location>
</feature>
<organism evidence="2 3">
    <name type="scientific">Sedimentitalea todarodis</name>
    <dbReference type="NCBI Taxonomy" id="1631240"/>
    <lineage>
        <taxon>Bacteria</taxon>
        <taxon>Pseudomonadati</taxon>
        <taxon>Pseudomonadota</taxon>
        <taxon>Alphaproteobacteria</taxon>
        <taxon>Rhodobacterales</taxon>
        <taxon>Paracoccaceae</taxon>
        <taxon>Sedimentitalea</taxon>
    </lineage>
</organism>
<protein>
    <submittedName>
        <fullName evidence="2">DUF6473 family protein</fullName>
    </submittedName>
</protein>
<dbReference type="InterPro" id="IPR045524">
    <property type="entry name" value="DUF6473"/>
</dbReference>
<accession>A0ABU3V9K6</accession>
<dbReference type="Proteomes" id="UP001255416">
    <property type="component" value="Unassembled WGS sequence"/>
</dbReference>